<dbReference type="Proteomes" id="UP000315496">
    <property type="component" value="Chromosome 2"/>
</dbReference>
<dbReference type="PANTHER" id="PTHR24120">
    <property type="entry name" value="GH07239P"/>
    <property type="match status" value="1"/>
</dbReference>
<dbReference type="SUPFAM" id="SSF48403">
    <property type="entry name" value="Ankyrin repeat"/>
    <property type="match status" value="1"/>
</dbReference>
<dbReference type="VEuPathDB" id="GiardiaDB:GMRT_13800"/>
<dbReference type="PANTHER" id="PTHR24120:SF4">
    <property type="entry name" value="GH07239P"/>
    <property type="match status" value="1"/>
</dbReference>
<keyword evidence="2" id="KW-1185">Reference proteome</keyword>
<dbReference type="OrthoDB" id="194358at2759"/>
<dbReference type="Gene3D" id="1.25.40.20">
    <property type="entry name" value="Ankyrin repeat-containing domain"/>
    <property type="match status" value="1"/>
</dbReference>
<dbReference type="AlphaFoldDB" id="A0A4Z1T824"/>
<organism evidence="1 2">
    <name type="scientific">Giardia muris</name>
    <dbReference type="NCBI Taxonomy" id="5742"/>
    <lineage>
        <taxon>Eukaryota</taxon>
        <taxon>Metamonada</taxon>
        <taxon>Diplomonadida</taxon>
        <taxon>Hexamitidae</taxon>
        <taxon>Giardiinae</taxon>
        <taxon>Giardia</taxon>
    </lineage>
</organism>
<evidence type="ECO:0000313" key="2">
    <source>
        <dbReference type="Proteomes" id="UP000315496"/>
    </source>
</evidence>
<protein>
    <submittedName>
        <fullName evidence="1">Ankyrin repeat protein 1</fullName>
    </submittedName>
</protein>
<name>A0A4Z1T824_GIAMU</name>
<reference evidence="1 2" key="1">
    <citation type="submission" date="2019-05" db="EMBL/GenBank/DDBJ databases">
        <title>The compact genome of Giardia muris reveals important steps in the evolution of intestinal protozoan parasites.</title>
        <authorList>
            <person name="Xu F."/>
            <person name="Jimenez-Gonzalez A."/>
            <person name="Einarsson E."/>
            <person name="Astvaldsson A."/>
            <person name="Peirasmaki D."/>
            <person name="Eckmann L."/>
            <person name="Andersson J.O."/>
            <person name="Svard S.G."/>
            <person name="Jerlstrom-Hultqvist J."/>
        </authorList>
    </citation>
    <scope>NUCLEOTIDE SEQUENCE [LARGE SCALE GENOMIC DNA]</scope>
    <source>
        <strain evidence="1 2">Roberts-Thomson</strain>
    </source>
</reference>
<dbReference type="InterPro" id="IPR002110">
    <property type="entry name" value="Ankyrin_rpt"/>
</dbReference>
<accession>A0A4Z1T824</accession>
<comment type="caution">
    <text evidence="1">The sequence shown here is derived from an EMBL/GenBank/DDBJ whole genome shotgun (WGS) entry which is preliminary data.</text>
</comment>
<dbReference type="SMART" id="SM00248">
    <property type="entry name" value="ANK"/>
    <property type="match status" value="3"/>
</dbReference>
<gene>
    <name evidence="1" type="ORF">GMRT_13800</name>
</gene>
<dbReference type="InterPro" id="IPR036770">
    <property type="entry name" value="Ankyrin_rpt-contain_sf"/>
</dbReference>
<evidence type="ECO:0000313" key="1">
    <source>
        <dbReference type="EMBL" id="TNJ28729.1"/>
    </source>
</evidence>
<proteinExistence type="predicted"/>
<sequence length="194" mass="21209">MGDVTSPSGKIATPEYIRSLEGSQNVFEQLREAMTAHDCLMEAVRNKDIAKVHEYLDQAGTLTKKGWSALGLAVRQNFLEGVKALKSHEAGIHLDIKLKFAGKVITHPTALILATIHGYADIVRELVDVEGKAMDGDDNVALIYAAMKGDLDVLNALIPVEGELFWDEAVAACKRVHPETEEEVLTLLEACRTD</sequence>
<dbReference type="EMBL" id="VDLU01000002">
    <property type="protein sequence ID" value="TNJ28729.1"/>
    <property type="molecule type" value="Genomic_DNA"/>
</dbReference>
<dbReference type="Pfam" id="PF12796">
    <property type="entry name" value="Ank_2"/>
    <property type="match status" value="1"/>
</dbReference>